<keyword evidence="1" id="KW-0732">Signal</keyword>
<dbReference type="Proteomes" id="UP001623852">
    <property type="component" value="Chromosome"/>
</dbReference>
<keyword evidence="3" id="KW-1185">Reference proteome</keyword>
<feature type="signal peptide" evidence="1">
    <location>
        <begin position="1"/>
        <end position="22"/>
    </location>
</feature>
<proteinExistence type="predicted"/>
<evidence type="ECO:0000256" key="1">
    <source>
        <dbReference type="SAM" id="SignalP"/>
    </source>
</evidence>
<evidence type="ECO:0008006" key="4">
    <source>
        <dbReference type="Google" id="ProtNLM"/>
    </source>
</evidence>
<evidence type="ECO:0000313" key="3">
    <source>
        <dbReference type="Proteomes" id="UP001623852"/>
    </source>
</evidence>
<reference evidence="2 3" key="1">
    <citation type="submission" date="2024-03" db="EMBL/GenBank/DDBJ databases">
        <title>Flavobacterium soyae.</title>
        <authorList>
            <person name="Zheng W."/>
        </authorList>
    </citation>
    <scope>NUCLEOTIDE SEQUENCE [LARGE SCALE GENOMIC DNA]</scope>
    <source>
        <strain evidence="2 3">55</strain>
    </source>
</reference>
<accession>A0ABZ2UB43</accession>
<name>A0ABZ2UB43_9FLAO</name>
<gene>
    <name evidence="2" type="ORF">AABD74_15685</name>
</gene>
<sequence length="209" mass="24125">MKKVIVLLLAGFLLNQGIHAQAKQRKELLLQIAALQVYIEYAKKGYSAVSKGLNFIGDAKKGEVNLHGDYFTSLLKINPKVKNYYKTAEIISLQLKIIKIYKRTYTDLKTSDLFQGNELDYIERSFQRLLDNCSDTLDQLLVITTDLKLELKDDQRIERIDVLYKTMVENYNFCLTFSTEAKMLTLSKSHEIKDVENAKSIYELKKLTP</sequence>
<feature type="chain" id="PRO_5045624609" description="TerB family tellurite resistance protein" evidence="1">
    <location>
        <begin position="23"/>
        <end position="209"/>
    </location>
</feature>
<dbReference type="EMBL" id="CP150845">
    <property type="protein sequence ID" value="WYZ18602.1"/>
    <property type="molecule type" value="Genomic_DNA"/>
</dbReference>
<evidence type="ECO:0000313" key="2">
    <source>
        <dbReference type="EMBL" id="WYZ18602.1"/>
    </source>
</evidence>
<organism evidence="2 3">
    <name type="scientific">Flavobacterium soyae</name>
    <dbReference type="NCBI Taxonomy" id="2903098"/>
    <lineage>
        <taxon>Bacteria</taxon>
        <taxon>Pseudomonadati</taxon>
        <taxon>Bacteroidota</taxon>
        <taxon>Flavobacteriia</taxon>
        <taxon>Flavobacteriales</taxon>
        <taxon>Flavobacteriaceae</taxon>
        <taxon>Flavobacterium</taxon>
    </lineage>
</organism>
<dbReference type="RefSeq" id="WP_406843508.1">
    <property type="nucleotide sequence ID" value="NZ_CP150845.1"/>
</dbReference>
<protein>
    <recommendedName>
        <fullName evidence="4">TerB family tellurite resistance protein</fullName>
    </recommendedName>
</protein>